<feature type="non-terminal residue" evidence="5">
    <location>
        <position position="1"/>
    </location>
</feature>
<dbReference type="CDD" id="cd05930">
    <property type="entry name" value="A_NRPS"/>
    <property type="match status" value="5"/>
</dbReference>
<dbReference type="InterPro" id="IPR009081">
    <property type="entry name" value="PP-bd_ACP"/>
</dbReference>
<dbReference type="SMART" id="SM00824">
    <property type="entry name" value="PKS_TE"/>
    <property type="match status" value="1"/>
</dbReference>
<dbReference type="CDD" id="cd19531">
    <property type="entry name" value="LCL_NRPS-like"/>
    <property type="match status" value="4"/>
</dbReference>
<dbReference type="PANTHER" id="PTHR45527">
    <property type="entry name" value="NONRIBOSOMAL PEPTIDE SYNTHETASE"/>
    <property type="match status" value="1"/>
</dbReference>
<dbReference type="Gene3D" id="2.30.38.10">
    <property type="entry name" value="Luciferase, Domain 3"/>
    <property type="match status" value="4"/>
</dbReference>
<gene>
    <name evidence="5" type="ORF">HNV28_00820</name>
</gene>
<comment type="cofactor">
    <cofactor evidence="1">
        <name>pantetheine 4'-phosphate</name>
        <dbReference type="ChEBI" id="CHEBI:47942"/>
    </cofactor>
</comment>
<dbReference type="NCBIfam" id="NF003417">
    <property type="entry name" value="PRK04813.1"/>
    <property type="match status" value="5"/>
</dbReference>
<dbReference type="NCBIfam" id="TIGR01733">
    <property type="entry name" value="AA-adenyl-dom"/>
    <property type="match status" value="4"/>
</dbReference>
<dbReference type="InterPro" id="IPR010071">
    <property type="entry name" value="AA_adenyl_dom"/>
</dbReference>
<feature type="domain" description="Carrier" evidence="4">
    <location>
        <begin position="1336"/>
        <end position="1411"/>
    </location>
</feature>
<dbReference type="InterPro" id="IPR000873">
    <property type="entry name" value="AMP-dep_synth/lig_dom"/>
</dbReference>
<dbReference type="GO" id="GO:0009239">
    <property type="term" value="P:enterobactin biosynthetic process"/>
    <property type="evidence" value="ECO:0007669"/>
    <property type="project" value="TreeGrafter"/>
</dbReference>
<feature type="domain" description="Carrier" evidence="4">
    <location>
        <begin position="2408"/>
        <end position="2483"/>
    </location>
</feature>
<dbReference type="NCBIfam" id="NF004282">
    <property type="entry name" value="PRK05691.1"/>
    <property type="match status" value="5"/>
</dbReference>
<dbReference type="EMBL" id="JABFNT010000003">
    <property type="protein sequence ID" value="NOJ76918.1"/>
    <property type="molecule type" value="Genomic_DNA"/>
</dbReference>
<dbReference type="Gene3D" id="1.10.1200.10">
    <property type="entry name" value="ACP-like"/>
    <property type="match status" value="5"/>
</dbReference>
<dbReference type="Pfam" id="PF00975">
    <property type="entry name" value="Thioesterase"/>
    <property type="match status" value="1"/>
</dbReference>
<dbReference type="PROSITE" id="PS00012">
    <property type="entry name" value="PHOSPHOPANTETHEINE"/>
    <property type="match status" value="5"/>
</dbReference>
<dbReference type="InterPro" id="IPR025110">
    <property type="entry name" value="AMP-bd_C"/>
</dbReference>
<evidence type="ECO:0000313" key="6">
    <source>
        <dbReference type="Proteomes" id="UP000533080"/>
    </source>
</evidence>
<reference evidence="5 6" key="1">
    <citation type="submission" date="2020-05" db="EMBL/GenBank/DDBJ databases">
        <authorList>
            <person name="Whitworth D."/>
        </authorList>
    </citation>
    <scope>NUCLEOTIDE SEQUENCE [LARGE SCALE GENOMIC DNA]</scope>
    <source>
        <strain evidence="5 6">AM005</strain>
    </source>
</reference>
<dbReference type="Gene3D" id="3.40.50.980">
    <property type="match status" value="8"/>
</dbReference>
<sequence>VHFVPSMLRAFVEEPGLEGLGSLRRVVCSGEALSAELVKKAYVRLPASVGVHNLYGPTEAAVDVTYWPCPRGEDFHRVPIGRPVANTVLYVLDTHGQPAPVGIPGELHIGGVQVGRGYWQRPQLTAERFIPDAFSGIPGARLYRTGDVARWLPDGTLEYLGRADFQVKLRGFRIELGEIETALRTHPGVRDAVAVVREETRGDARLVAYITGDSAPLEAETLRAHLLKQLPQHMVPSTFVHLGVLPLTPSGKVDRKALPAPEAPTVQRGLYVAPRTPTEESLAELFAQVLSVRRVGIHDGFFELGGHSLLATQVVVRVRTRFGIELPLRAFFESPTVAGLAAYLDGQKNAPAQSDAAVPALTHADRRASLPLSFSQQRLWVISQWSETGSSAYNHPLALQLTGALNLPALQRSFDTLVARHEVLRTTFRMEGDAPVQVIHPPSQVPIQVLDLSGEAVAHLREAETLRRVQEEVQRPFDLANGPVVRGILLKQSATEHVLVLNMHHIVTDGWSNGVMVREMAAIYGAFRQGQPSPLPPLPFQYADFAAWQRKWLQGQVLEAQLDYWRGMLADAPPYLELPTDKPRPEQPSFLGDNTPIQLPAALSDAVDALALKERATPFMVLLAAFQVLLNRYSGQDDVLVGSPIAGRRHAQTEGLIGFFVNTLVLRARFGQDPTFRELLAQVRDTTLGAYEHQDLPVERLVEDLHPARVEGRTPLFQVMFALQNTPVPELTLPELSLRGFESKHTVSRFELELILSRVTEGYQGGLVYSADLFESATAERLVAHLQVLLEEAVTSPDTPVSALPLEREEAPQPDDAADMAREATFHLRVEEQAARTPDAPAVSLESQVLTYAQLNAKANQLAAQLRTLGVGPEVRVGLCLERTPDAIVAVLAVLKAGGAFVPIDPAAPAQRKSFVLKDSNASVLLTLQYLADAWKPQVRHLLCLDTEASKLASLPTRNVVVNVLGENLAYVIYTSGSTGTPKGVMVQHRSLLAMHAGTTEAFQATGATGQRISLNAPFHFDGALEPLVHLADGHCLCLVPEETRKDPEAMLAWVGQQRVDVLDCTPAQLTLLLQAGLLEQTHVPSRIVCAGEAMAPSLWKQLASSERTTAFNAYGPTESTVCATTASVRNSTAPVPVIGRPIQGTRAYVLDARQRVAPAGIAGELYLSGDGLARGYQGQPQLTAERFIPDAFSGTPGARLYRTGDKARWRHDGTLEYLGRLDFQVKLRGFRIELGEIEAVLRTHDQVQEAVVLVREDVPGDKRLVAYVVVVVTPEAPVTAEMLRQHAQARLPEYMVPSAFVLMGTLPLTPTGKVDRKALPVPDVSNLAVKRDVEPPATPLEAQLAEVWKELLRVPTVGRRDSFFELGGHSLLATQMVARIRATFDVDLNLRTFFAAPTVAALAERLASASSGPRLPALTRARGDGALPLSFAQQRLWFLDQLQPGNASYNMPTALRLSGALDVAALQRAVDEIVRRHESLRTTFQTEDGAPRQVIHAPHPVAVDRVDLSGIQDEAHREAEALKRVTADARRPFDLTQGPLLRVTLLKLAPSEHVLLLCMHHIISDGWSMGVLVREVTSLYGAFHAGQPASLPELPVQYADYAVWQRGWLQGDALNQQFGFWREQLAGAPHALELPTDKPRPAFLSTRGASVPVQLSLAHSQGVETLAQREGVTPFMVLLAAYHLLLNRTSAQDDVLVGSPIAGRHHAQTESLIGFFVNTLVLRARFGRELTFRQLLAQVRDTTLGAYEYQDLPVERLVEELQVERDPSRTPLFQTLFTLQNAPIPELVLPGLTVRPADGEDTGVALFELSLDLFRGADGFSGTLNYSTDLYEEATAQRLASHYQRLLEGVLARPDERVAALPMMRPEERLALLEAASGAREPLPNDTRIHALFEAQVARTPDALAVVAGAEFVTYRELDARANALALRLRAAGVGLEQRVAVCVERSVELLVALLGVLKAGGAYVPLDSEYPAERLRFMLEDSGARVIVARAAFRERLGAAEGRVWLDAEVPPSSGVPQAPAVLVPPEASAYVLYTSGSTGRPKGVVVQHQSLVNFTRAAWTSFPVAPGDRVLQFASISWDTSAEEIYPCLTSGGTLVLRTPDMLDEPGAFLAKCEAAGVTQLNLPTAFWHDVTASLDAGTARLPPGLKWVVIGGERVAPERVAQWQRSVGVELPLLNTYGLTEVTAVATSVNLSAAGVLASPGVEREVPIGQALTNVRMYVLDRELEPVPPGVPGELFIGGRGVARGYLGRPELTAERFVPSPFVDSERLYRTGDLARWRRDGNLEYLGRGDTQVKVRGVRIEPGEIEAALRAHPTVHDAVVHVREDVAGDKRLVAYVVPSSAPDAGPLEASALREHLRRNLPEYMVPAAFVSLSALPLTPGGKVDRKALPAPEASQLALKRDSMPPATLMEARLAEVWQELLRVPTVGRHDNFFELGGHSLLATRVVARVRADFNVELSLRAFFEAPTVAALAERLGSATPGPRLPPLTRTRRDGPAPLSFAQQRLWFLDQLQPGNASYNMPSALRLSGALDVDALQRAADALVERHESLRTTFHAQGGEPRQVIHPPRALPLKVVDLSGLQGRAYRESEALKLATLDAQQPFDLSTGPLLRVTLLTLTPTEHVLVLCMHHIISDGWSMGVLVREVAAFYDAFLRGQPASLPELPVQFADYAVWQRGWMQGETLKQHLGWWKEQLAGAPHALDVPTDKPRPAVVTHQGAGVQVQLPLALSQALEALAQKEGVTPFMLLLAAFQALLCRHSGQDDVLVGSPIAGRRQAESEPLIGFFVNTLVMRARISPETTFRQLLAQVRDTTLGAYEHQDVPFERLVEELQPSRDLSRTPLFQAIFALQNAPGSELALQEISLRELEPTHGVSRFELELALARLPEGYQGALIYSTELFEPATAEQLVEHLRLLLEGAVASPDDPVSTLPLHTEAEQHQLMVDWNSTSSSVQRGGIFHTRFEQQVGRTPNAPAVALDEQVLSFSQLNAKANQLAAHLRTLGVGPEVRVALCLERTLEAIISLLAVLKAGGAFVPLDPMAPSQRRSFMLEDSGATVLLTVQHLAEAWRPQVRHLLCLDTEAAKLASLPTYNVPANVRGENLAYIIYTSGSTGTPKGVMVQHRSLPWLLQGMTESLEMAAPAGQRLSLNAPLYFDGTVERLMHLAEGHCLCLVPEATRKDPEAMVAWLEQQRVDMLDCTPAQLALLLQAGLLERSHVPARIFCGGEAMSPMLWNRLAGTERTTAFNVYGPTESTVCATSARVQGNPSPVPVIGHPIVGTRVYVLDSRQQLAPLGTAGELCIAGEGVARGYFGRPGLTAERFIPDAFSGQPGARLYRTGDKARWRHDGTLEYLGRLDFQVKVRGFRIELGEIEAAVRTHGQVQDAVVLAREDVPGDKRLVAYVVGDSVTAESLRQHLLQRLPEYMVPSVFMSLAALPLTSTGKVDRNALSAPDASQLALTRAVEPPATPTEARLADIWKELLRIPTVGRHDNFFELGGHSLLATQVVARIRDAFDVELNLRAFFAAPTVATLAEWLASTTPRLRLPPLSRAERDGALPLSFAQQRLWFLDQLNPGDVSYNMPSALRLSGSLDVEALRRAVSAMVARHEALRTSFQSVAGEPRQVIHPPHATVVEVVDLSDIQDRAQREAEAMTRATRDARQPFNLSTGPLLRATLLKLEPSEHVLLLCLHHIVTDGWSMGVLVREVTTFYEAFHNGHPAALPELPVQYADYAVWQRGWLQGETLKEQLGWWKSQLAGAPRALELHTDKPRPAVLRHHGAAVPVRLPQELALMLDALAQREGVTPFMLLLAAFQSVLARHAGQDDVLVGSPIAGRRHAETEPLIGFFVNTLVLRARFTPAMTFRQLLAQVRDTTLGAYEHQDVPFERLVEELQPSRDLSRTPLFQVMFALQNTQVPELTLSQLSVRPADADDSGVTLFELSLDLARVQDGYEGALVYSTELFERATAERLATHLQLLLERAVAAPDLALATLSLHTESEQQQLMVDWHDIEPARERGALFHTRFAQQAARTPDAPAVTLGAQVLSFAQLDARANQLAASLRSLGVGPEVRVGLCLERTPDAIVAVLAVLKAGGAFVPIDPSAPAQRKSFVLRDSDASVLLTVQALADDWKPQVQHLLCLDTGASNLASRPTDEVVVEVREENLAYVIYTSGSTGTPKGVMVQHHSLASLHVASSLAFHLGQAPGQRFSLNAPLYFDVSMDQLVHLADGHCLCLLPDDTRRDPEAMLAWLEQQRVDVLDCTPAQLTLLLQAGLLERAHVPARILCAGEAMAPSLWSRLANTERTTAFNAYGPTESTVYATYARVQHSPSPVPVIGKPLAGTRAYVLDARQQLAPLGTAGELYLAGDGLARGYLGQPGLTAERFVPHPFASTPGERLYRTGDKARWRHDGTLEYLGRLDFQVKLRGFRIELGEVEAALRTHEAVQDAVVLAREDVPGDKRLVAYVVGGSVTVEALRQHLQQRLPEYMVPPAFVSLPALPLNPSGKVDRKALPSPTLADTRGQEVHVAPRDGLELRLVRTWEQLLGVEPISVRSSFFELGGHSLLAVRLVAALRESLGRPLPLSALFQAPTVEQLAALLRREDTGPTSSLVPFDVGRSGTEVPFFCVHPVGGNVLAYAELARLLGPERPFYGLQAQGLDGSTPPLGTVEEMAAAYVEAIRTVQPAGPYLLGGWSVGGVIAYEMARQLRERGDTVALLALIDAYTPAVLNAAEPEPDAAQVVSAFASDLLGIGFTDLATPDASQSPEAQVEALWEAGQRAGALPPGMEPAHLRALLRVFEANLRAARRYQPPALNPGRVLRLQATEGAEGLPEDGGWKALVGAGLEQHAVSGDHYGVLRAPGVRELADRLRSALKVTTA</sequence>
<dbReference type="InterPro" id="IPR029058">
    <property type="entry name" value="AB_hydrolase_fold"/>
</dbReference>
<dbReference type="InterPro" id="IPR001031">
    <property type="entry name" value="Thioesterase"/>
</dbReference>
<evidence type="ECO:0000256" key="2">
    <source>
        <dbReference type="ARBA" id="ARBA00022450"/>
    </source>
</evidence>
<dbReference type="GO" id="GO:0047527">
    <property type="term" value="F:2,3-dihydroxybenzoate-serine ligase activity"/>
    <property type="evidence" value="ECO:0007669"/>
    <property type="project" value="TreeGrafter"/>
</dbReference>
<dbReference type="Pfam" id="PF00668">
    <property type="entry name" value="Condensation"/>
    <property type="match status" value="4"/>
</dbReference>
<dbReference type="FunFam" id="3.30.559.30:FF:000001">
    <property type="entry name" value="Non-ribosomal peptide synthetase"/>
    <property type="match status" value="2"/>
</dbReference>
<dbReference type="FunFam" id="3.40.50.980:FF:000001">
    <property type="entry name" value="Non-ribosomal peptide synthetase"/>
    <property type="match status" value="4"/>
</dbReference>
<dbReference type="InterPro" id="IPR045851">
    <property type="entry name" value="AMP-bd_C_sf"/>
</dbReference>
<dbReference type="GO" id="GO:0009366">
    <property type="term" value="C:enterobactin synthetase complex"/>
    <property type="evidence" value="ECO:0007669"/>
    <property type="project" value="TreeGrafter"/>
</dbReference>
<proteinExistence type="predicted"/>
<organism evidence="5 6">
    <name type="scientific">Myxococcus xanthus</name>
    <dbReference type="NCBI Taxonomy" id="34"/>
    <lineage>
        <taxon>Bacteria</taxon>
        <taxon>Pseudomonadati</taxon>
        <taxon>Myxococcota</taxon>
        <taxon>Myxococcia</taxon>
        <taxon>Myxococcales</taxon>
        <taxon>Cystobacterineae</taxon>
        <taxon>Myxococcaceae</taxon>
        <taxon>Myxococcus</taxon>
    </lineage>
</organism>
<keyword evidence="2" id="KW-0596">Phosphopantetheine</keyword>
<evidence type="ECO:0000313" key="5">
    <source>
        <dbReference type="EMBL" id="NOJ76918.1"/>
    </source>
</evidence>
<dbReference type="SUPFAM" id="SSF53474">
    <property type="entry name" value="alpha/beta-Hydrolases"/>
    <property type="match status" value="1"/>
</dbReference>
<dbReference type="PROSITE" id="PS00455">
    <property type="entry name" value="AMP_BINDING"/>
    <property type="match status" value="4"/>
</dbReference>
<dbReference type="InterPro" id="IPR006162">
    <property type="entry name" value="Ppantetheine_attach_site"/>
</dbReference>
<dbReference type="GO" id="GO:0005829">
    <property type="term" value="C:cytosol"/>
    <property type="evidence" value="ECO:0007669"/>
    <property type="project" value="TreeGrafter"/>
</dbReference>
<dbReference type="PANTHER" id="PTHR45527:SF1">
    <property type="entry name" value="FATTY ACID SYNTHASE"/>
    <property type="match status" value="1"/>
</dbReference>
<dbReference type="SUPFAM" id="SSF56801">
    <property type="entry name" value="Acetyl-CoA synthetase-like"/>
    <property type="match status" value="5"/>
</dbReference>
<keyword evidence="3" id="KW-0597">Phosphoprotein</keyword>
<dbReference type="FunFam" id="3.40.50.12780:FF:000012">
    <property type="entry name" value="Non-ribosomal peptide synthetase"/>
    <property type="match status" value="3"/>
</dbReference>
<dbReference type="FunFam" id="2.30.38.10:FF:000001">
    <property type="entry name" value="Non-ribosomal peptide synthetase PvdI"/>
    <property type="match status" value="5"/>
</dbReference>
<dbReference type="Pfam" id="PF00550">
    <property type="entry name" value="PP-binding"/>
    <property type="match status" value="5"/>
</dbReference>
<dbReference type="InterPro" id="IPR036736">
    <property type="entry name" value="ACP-like_sf"/>
</dbReference>
<dbReference type="GO" id="GO:0072330">
    <property type="term" value="P:monocarboxylic acid biosynthetic process"/>
    <property type="evidence" value="ECO:0007669"/>
    <property type="project" value="UniProtKB-ARBA"/>
</dbReference>
<evidence type="ECO:0000259" key="4">
    <source>
        <dbReference type="PROSITE" id="PS50075"/>
    </source>
</evidence>
<dbReference type="Gene3D" id="3.30.559.10">
    <property type="entry name" value="Chloramphenicol acetyltransferase-like domain"/>
    <property type="match status" value="4"/>
</dbReference>
<dbReference type="InterPro" id="IPR020802">
    <property type="entry name" value="TesA-like"/>
</dbReference>
<dbReference type="Gene3D" id="3.40.50.12780">
    <property type="entry name" value="N-terminal domain of ligase-like"/>
    <property type="match status" value="1"/>
</dbReference>
<feature type="domain" description="Carrier" evidence="4">
    <location>
        <begin position="273"/>
        <end position="348"/>
    </location>
</feature>
<dbReference type="Gene3D" id="3.40.50.1820">
    <property type="entry name" value="alpha/beta hydrolase"/>
    <property type="match status" value="1"/>
</dbReference>
<dbReference type="InterPro" id="IPR023213">
    <property type="entry name" value="CAT-like_dom_sf"/>
</dbReference>
<dbReference type="GO" id="GO:0031177">
    <property type="term" value="F:phosphopantetheine binding"/>
    <property type="evidence" value="ECO:0007669"/>
    <property type="project" value="InterPro"/>
</dbReference>
<dbReference type="Pfam" id="PF00501">
    <property type="entry name" value="AMP-binding"/>
    <property type="match status" value="5"/>
</dbReference>
<dbReference type="Gene3D" id="3.30.300.30">
    <property type="match status" value="5"/>
</dbReference>
<dbReference type="Gene3D" id="3.30.559.30">
    <property type="entry name" value="Nonribosomal peptide synthetase, condensation domain"/>
    <property type="match status" value="4"/>
</dbReference>
<feature type="domain" description="Carrier" evidence="4">
    <location>
        <begin position="3466"/>
        <end position="3541"/>
    </location>
</feature>
<dbReference type="InterPro" id="IPR042099">
    <property type="entry name" value="ANL_N_sf"/>
</dbReference>
<dbReference type="GO" id="GO:0043041">
    <property type="term" value="P:amino acid activation for nonribosomal peptide biosynthetic process"/>
    <property type="evidence" value="ECO:0007669"/>
    <property type="project" value="TreeGrafter"/>
</dbReference>
<evidence type="ECO:0000256" key="3">
    <source>
        <dbReference type="ARBA" id="ARBA00022553"/>
    </source>
</evidence>
<dbReference type="Pfam" id="PF13193">
    <property type="entry name" value="AMP-binding_C"/>
    <property type="match status" value="5"/>
</dbReference>
<accession>A0A7Y4MPZ5</accession>
<dbReference type="InterPro" id="IPR020806">
    <property type="entry name" value="PKS_PP-bd"/>
</dbReference>
<dbReference type="InterPro" id="IPR020845">
    <property type="entry name" value="AMP-binding_CS"/>
</dbReference>
<protein>
    <submittedName>
        <fullName evidence="5">Non-ribosomal peptide synthase/polyketide synthase</fullName>
    </submittedName>
</protein>
<dbReference type="SMART" id="SM00823">
    <property type="entry name" value="PKS_PP"/>
    <property type="match status" value="5"/>
</dbReference>
<dbReference type="InterPro" id="IPR001242">
    <property type="entry name" value="Condensation_dom"/>
</dbReference>
<evidence type="ECO:0000256" key="1">
    <source>
        <dbReference type="ARBA" id="ARBA00001957"/>
    </source>
</evidence>
<dbReference type="PROSITE" id="PS50075">
    <property type="entry name" value="CARRIER"/>
    <property type="match status" value="5"/>
</dbReference>
<dbReference type="SUPFAM" id="SSF47336">
    <property type="entry name" value="ACP-like"/>
    <property type="match status" value="5"/>
</dbReference>
<dbReference type="FunFam" id="3.30.559.10:FF:000012">
    <property type="entry name" value="Non-ribosomal peptide synthetase"/>
    <property type="match status" value="4"/>
</dbReference>
<dbReference type="Proteomes" id="UP000533080">
    <property type="component" value="Unassembled WGS sequence"/>
</dbReference>
<dbReference type="FunFam" id="3.30.300.30:FF:000010">
    <property type="entry name" value="Enterobactin synthetase component F"/>
    <property type="match status" value="5"/>
</dbReference>
<comment type="caution">
    <text evidence="5">The sequence shown here is derived from an EMBL/GenBank/DDBJ whole genome shotgun (WGS) entry which is preliminary data.</text>
</comment>
<dbReference type="FunFam" id="1.10.1200.10:FF:000016">
    <property type="entry name" value="Non-ribosomal peptide synthase"/>
    <property type="match status" value="5"/>
</dbReference>
<name>A0A7Y4MPZ5_MYXXA</name>
<dbReference type="SUPFAM" id="SSF52777">
    <property type="entry name" value="CoA-dependent acyltransferases"/>
    <property type="match status" value="8"/>
</dbReference>
<feature type="domain" description="Carrier" evidence="4">
    <location>
        <begin position="4525"/>
        <end position="4600"/>
    </location>
</feature>